<evidence type="ECO:0000313" key="2">
    <source>
        <dbReference type="Proteomes" id="UP000823936"/>
    </source>
</evidence>
<dbReference type="InterPro" id="IPR025529">
    <property type="entry name" value="DUF4416"/>
</dbReference>
<gene>
    <name evidence="1" type="ORF">IAB12_03030</name>
</gene>
<reference evidence="1" key="1">
    <citation type="journal article" date="2021" name="PeerJ">
        <title>Extensive microbial diversity within the chicken gut microbiome revealed by metagenomics and culture.</title>
        <authorList>
            <person name="Gilroy R."/>
            <person name="Ravi A."/>
            <person name="Getino M."/>
            <person name="Pursley I."/>
            <person name="Horton D.L."/>
            <person name="Alikhan N.F."/>
            <person name="Baker D."/>
            <person name="Gharbi K."/>
            <person name="Hall N."/>
            <person name="Watson M."/>
            <person name="Adriaenssens E.M."/>
            <person name="Foster-Nyarko E."/>
            <person name="Jarju S."/>
            <person name="Secka A."/>
            <person name="Antonio M."/>
            <person name="Oren A."/>
            <person name="Chaudhuri R.R."/>
            <person name="La Ragione R."/>
            <person name="Hildebrand F."/>
            <person name="Pallen M.J."/>
        </authorList>
    </citation>
    <scope>NUCLEOTIDE SEQUENCE</scope>
    <source>
        <strain evidence="1">Gambia11-129</strain>
    </source>
</reference>
<proteinExistence type="predicted"/>
<reference evidence="1" key="2">
    <citation type="submission" date="2021-04" db="EMBL/GenBank/DDBJ databases">
        <authorList>
            <person name="Gilroy R."/>
        </authorList>
    </citation>
    <scope>NUCLEOTIDE SEQUENCE</scope>
    <source>
        <strain evidence="1">Gambia11-129</strain>
    </source>
</reference>
<dbReference type="AlphaFoldDB" id="A0A9D1PU09"/>
<dbReference type="Pfam" id="PF14385">
    <property type="entry name" value="DUF4416"/>
    <property type="match status" value="1"/>
</dbReference>
<comment type="caution">
    <text evidence="1">The sequence shown here is derived from an EMBL/GenBank/DDBJ whole genome shotgun (WGS) entry which is preliminary data.</text>
</comment>
<accession>A0A9D1PU09</accession>
<dbReference type="Proteomes" id="UP000823936">
    <property type="component" value="Unassembled WGS sequence"/>
</dbReference>
<protein>
    <submittedName>
        <fullName evidence="1">DUF4416 family protein</fullName>
    </submittedName>
</protein>
<name>A0A9D1PU09_9SPIO</name>
<evidence type="ECO:0000313" key="1">
    <source>
        <dbReference type="EMBL" id="HIV98738.1"/>
    </source>
</evidence>
<dbReference type="EMBL" id="DXHU01000013">
    <property type="protein sequence ID" value="HIV98738.1"/>
    <property type="molecule type" value="Genomic_DNA"/>
</dbReference>
<sequence>MEERKYEPSLLFCGILTSRGFPPSLKEELEERWGRIVYTSPVFDFSYTDYYIQEMGDGIKRFFIAFERLVMPDCLAQAKLFSNEIEKRYAEDGKRKINLDPGLMGISNIILATTKNRAHRIAIGHNLYAEVTLIYHHSGYESFSWTYSDYKDERIQNELMKIREIYKKIRKEGGQQGN</sequence>
<organism evidence="1 2">
    <name type="scientific">Candidatus Ornithospirochaeta avicola</name>
    <dbReference type="NCBI Taxonomy" id="2840896"/>
    <lineage>
        <taxon>Bacteria</taxon>
        <taxon>Pseudomonadati</taxon>
        <taxon>Spirochaetota</taxon>
        <taxon>Spirochaetia</taxon>
        <taxon>Spirochaetales</taxon>
        <taxon>Spirochaetaceae</taxon>
        <taxon>Spirochaetaceae incertae sedis</taxon>
        <taxon>Candidatus Ornithospirochaeta</taxon>
    </lineage>
</organism>